<feature type="transmembrane region" description="Helical" evidence="2">
    <location>
        <begin position="68"/>
        <end position="88"/>
    </location>
</feature>
<keyword evidence="2" id="KW-0812">Transmembrane</keyword>
<dbReference type="EMBL" id="LFVU01000027">
    <property type="protein sequence ID" value="KMT21608.1"/>
    <property type="molecule type" value="Genomic_DNA"/>
</dbReference>
<organism evidence="3 4">
    <name type="scientific">Clostridium cylindrosporum DSM 605</name>
    <dbReference type="NCBI Taxonomy" id="1121307"/>
    <lineage>
        <taxon>Bacteria</taxon>
        <taxon>Bacillati</taxon>
        <taxon>Bacillota</taxon>
        <taxon>Clostridia</taxon>
        <taxon>Eubacteriales</taxon>
        <taxon>Clostridiaceae</taxon>
        <taxon>Clostridium</taxon>
    </lineage>
</organism>
<evidence type="ECO:0000313" key="4">
    <source>
        <dbReference type="Proteomes" id="UP000036756"/>
    </source>
</evidence>
<evidence type="ECO:0000256" key="1">
    <source>
        <dbReference type="SAM" id="Coils"/>
    </source>
</evidence>
<keyword evidence="2" id="KW-1133">Transmembrane helix</keyword>
<keyword evidence="2" id="KW-0472">Membrane</keyword>
<accession>A0A0J8DBE1</accession>
<gene>
    <name evidence="3" type="ORF">CLCY_2c03700</name>
</gene>
<feature type="transmembrane region" description="Helical" evidence="2">
    <location>
        <begin position="7"/>
        <end position="29"/>
    </location>
</feature>
<evidence type="ECO:0000313" key="3">
    <source>
        <dbReference type="EMBL" id="KMT21608.1"/>
    </source>
</evidence>
<comment type="caution">
    <text evidence="3">The sequence shown here is derived from an EMBL/GenBank/DDBJ whole genome shotgun (WGS) entry which is preliminary data.</text>
</comment>
<proteinExistence type="predicted"/>
<reference evidence="3 4" key="1">
    <citation type="submission" date="2015-06" db="EMBL/GenBank/DDBJ databases">
        <title>Draft genome sequence of the purine-degrading Clostridium cylindrosporum HC-1 (DSM 605).</title>
        <authorList>
            <person name="Poehlein A."/>
            <person name="Schiel-Bengelsdorf B."/>
            <person name="Bengelsdorf F."/>
            <person name="Daniel R."/>
            <person name="Duerre P."/>
        </authorList>
    </citation>
    <scope>NUCLEOTIDE SEQUENCE [LARGE SCALE GENOMIC DNA]</scope>
    <source>
        <strain evidence="3 4">DSM 605</strain>
    </source>
</reference>
<protein>
    <submittedName>
        <fullName evidence="3">Uncharacterized protein</fullName>
    </submittedName>
</protein>
<dbReference type="Proteomes" id="UP000036756">
    <property type="component" value="Unassembled WGS sequence"/>
</dbReference>
<dbReference type="RefSeq" id="WP_048571030.1">
    <property type="nucleotide sequence ID" value="NZ_LFVU01000027.1"/>
</dbReference>
<evidence type="ECO:0000256" key="2">
    <source>
        <dbReference type="SAM" id="Phobius"/>
    </source>
</evidence>
<feature type="coiled-coil region" evidence="1">
    <location>
        <begin position="110"/>
        <end position="156"/>
    </location>
</feature>
<keyword evidence="4" id="KW-1185">Reference proteome</keyword>
<sequence length="234" mass="27287">MKSRKHILFFCASIILYIVINSLYIYHYYKVINLDSISTHLVIQFNTIGKYVLGLLKDLQSTIFKSDIFKNIMLFALIIYLVSCYDIIKKLFEIIKSIRKIGVNGIEICMEGLKENLEDQNEVVEKLKEVKEPNESEKEEIKLEEDKKKVKQLMLDCPSIVNIIDKFINLGYRSIKIPLSYVPSKYKVEDLEKIFQIEIKKSMIQLDKIKPEISAIVADTFRELESMGIIYRGS</sequence>
<name>A0A0J8DBE1_CLOCY</name>
<dbReference type="STRING" id="1121307.CLCY_2c03700"/>
<dbReference type="PATRIC" id="fig|1121307.3.peg.1228"/>
<keyword evidence="1" id="KW-0175">Coiled coil</keyword>
<dbReference type="AlphaFoldDB" id="A0A0J8DBE1"/>